<sequence length="143" mass="15056">MSDSTNAPDPLWAERTGTRTYTGHNGRGASVRIGPEDADGVFSPGELLAIALAGCTGMSSDSRVASELGDDVAITVGVTRTKDDGENRYPRLKVELVVDASDLEPGRRERLEPAIVKAVERLCTVSRTLEAGAGVDLVITTEG</sequence>
<dbReference type="Proteomes" id="UP000297318">
    <property type="component" value="Unassembled WGS sequence"/>
</dbReference>
<name>A0A4Z1E2I7_9MICO</name>
<reference evidence="2 3" key="1">
    <citation type="submission" date="2018-11" db="EMBL/GenBank/DDBJ databases">
        <title>Complete genome sequencing of the Actinobacteria Serinibacter sp. K3-2.</title>
        <authorList>
            <person name="Rakitin A.L."/>
            <person name="Beletsky A.V."/>
            <person name="Mardanov A.V."/>
            <person name="Ravin N.V."/>
            <person name="Gromova A.S."/>
            <person name="Filippova S.N."/>
            <person name="Gal'Chenko V.F."/>
        </authorList>
    </citation>
    <scope>NUCLEOTIDE SEQUENCE [LARGE SCALE GENOMIC DNA]</scope>
    <source>
        <strain evidence="2 3">K3-2</strain>
    </source>
</reference>
<accession>A0A4Z1E2I7</accession>
<dbReference type="EMBL" id="RHPJ01000001">
    <property type="protein sequence ID" value="TGO06146.1"/>
    <property type="molecule type" value="Genomic_DNA"/>
</dbReference>
<dbReference type="RefSeq" id="WP_135848397.1">
    <property type="nucleotide sequence ID" value="NZ_RHPJ01000001.1"/>
</dbReference>
<dbReference type="InterPro" id="IPR003718">
    <property type="entry name" value="OsmC/Ohr_fam"/>
</dbReference>
<organism evidence="2 3">
    <name type="scientific">Serinibacter arcticus</name>
    <dbReference type="NCBI Taxonomy" id="1655435"/>
    <lineage>
        <taxon>Bacteria</taxon>
        <taxon>Bacillati</taxon>
        <taxon>Actinomycetota</taxon>
        <taxon>Actinomycetes</taxon>
        <taxon>Micrococcales</taxon>
        <taxon>Beutenbergiaceae</taxon>
        <taxon>Serinibacter</taxon>
    </lineage>
</organism>
<dbReference type="InterPro" id="IPR015946">
    <property type="entry name" value="KH_dom-like_a/b"/>
</dbReference>
<gene>
    <name evidence="2" type="ORF">SERN_0338</name>
</gene>
<evidence type="ECO:0000313" key="2">
    <source>
        <dbReference type="EMBL" id="TGO06146.1"/>
    </source>
</evidence>
<dbReference type="AlphaFoldDB" id="A0A4Z1E2I7"/>
<proteinExistence type="predicted"/>
<feature type="region of interest" description="Disordered" evidence="1">
    <location>
        <begin position="1"/>
        <end position="35"/>
    </location>
</feature>
<evidence type="ECO:0000313" key="3">
    <source>
        <dbReference type="Proteomes" id="UP000297318"/>
    </source>
</evidence>
<protein>
    <recommendedName>
        <fullName evidence="4">OsmC family protein</fullName>
    </recommendedName>
</protein>
<comment type="caution">
    <text evidence="2">The sequence shown here is derived from an EMBL/GenBank/DDBJ whole genome shotgun (WGS) entry which is preliminary data.</text>
</comment>
<dbReference type="Pfam" id="PF02566">
    <property type="entry name" value="OsmC"/>
    <property type="match status" value="1"/>
</dbReference>
<keyword evidence="3" id="KW-1185">Reference proteome</keyword>
<dbReference type="Gene3D" id="3.30.300.20">
    <property type="match status" value="1"/>
</dbReference>
<dbReference type="SUPFAM" id="SSF82784">
    <property type="entry name" value="OsmC-like"/>
    <property type="match status" value="1"/>
</dbReference>
<dbReference type="InterPro" id="IPR036102">
    <property type="entry name" value="OsmC/Ohrsf"/>
</dbReference>
<evidence type="ECO:0008006" key="4">
    <source>
        <dbReference type="Google" id="ProtNLM"/>
    </source>
</evidence>
<evidence type="ECO:0000256" key="1">
    <source>
        <dbReference type="SAM" id="MobiDB-lite"/>
    </source>
</evidence>
<dbReference type="OrthoDB" id="4703953at2"/>